<reference evidence="2 3" key="1">
    <citation type="journal article" date="2015" name="Genome Announc.">
        <title>Expanding the biotechnology potential of lactobacilli through comparative genomics of 213 strains and associated genera.</title>
        <authorList>
            <person name="Sun Z."/>
            <person name="Harris H.M."/>
            <person name="McCann A."/>
            <person name="Guo C."/>
            <person name="Argimon S."/>
            <person name="Zhang W."/>
            <person name="Yang X."/>
            <person name="Jeffery I.B."/>
            <person name="Cooney J.C."/>
            <person name="Kagawa T.F."/>
            <person name="Liu W."/>
            <person name="Song Y."/>
            <person name="Salvetti E."/>
            <person name="Wrobel A."/>
            <person name="Rasinkangas P."/>
            <person name="Parkhill J."/>
            <person name="Rea M.C."/>
            <person name="O'Sullivan O."/>
            <person name="Ritari J."/>
            <person name="Douillard F.P."/>
            <person name="Paul Ross R."/>
            <person name="Yang R."/>
            <person name="Briner A.E."/>
            <person name="Felis G.E."/>
            <person name="de Vos W.M."/>
            <person name="Barrangou R."/>
            <person name="Klaenhammer T.R."/>
            <person name="Caufield P.W."/>
            <person name="Cui Y."/>
            <person name="Zhang H."/>
            <person name="O'Toole P.W."/>
        </authorList>
    </citation>
    <scope>NUCLEOTIDE SEQUENCE [LARGE SCALE GENOMIC DNA]</scope>
    <source>
        <strain evidence="2 3">DSM 19910</strain>
    </source>
</reference>
<gene>
    <name evidence="2" type="ORF">FC81_GL000191</name>
</gene>
<accession>A0A0R1MD56</accession>
<feature type="transmembrane region" description="Helical" evidence="1">
    <location>
        <begin position="6"/>
        <end position="25"/>
    </location>
</feature>
<dbReference type="EMBL" id="AZEF01000006">
    <property type="protein sequence ID" value="KRL03189.1"/>
    <property type="molecule type" value="Genomic_DNA"/>
</dbReference>
<keyword evidence="1" id="KW-0472">Membrane</keyword>
<dbReference type="STRING" id="1423731.FC81_GL000191"/>
<protein>
    <recommendedName>
        <fullName evidence="4">PepSY domain-containing protein</fullName>
    </recommendedName>
</protein>
<keyword evidence="1" id="KW-1133">Transmembrane helix</keyword>
<sequence>MKTFQAFSLPLTLGMLFGFTTSIYINKLTRQKKKATPQKILKKVKTAFQKEIPIQGAWINTFTQPFQKFALKTDVYCGGISRFEDHQLIQYRFWADAKTGGVIDLKRL</sequence>
<dbReference type="AlphaFoldDB" id="A0A0R1MD56"/>
<keyword evidence="3" id="KW-1185">Reference proteome</keyword>
<keyword evidence="1" id="KW-0812">Transmembrane</keyword>
<dbReference type="PATRIC" id="fig|1423731.3.peg.196"/>
<evidence type="ECO:0008006" key="4">
    <source>
        <dbReference type="Google" id="ProtNLM"/>
    </source>
</evidence>
<evidence type="ECO:0000256" key="1">
    <source>
        <dbReference type="SAM" id="Phobius"/>
    </source>
</evidence>
<name>A0A0R1MD56_9LACO</name>
<evidence type="ECO:0000313" key="3">
    <source>
        <dbReference type="Proteomes" id="UP000051621"/>
    </source>
</evidence>
<proteinExistence type="predicted"/>
<dbReference type="RefSeq" id="WP_057742097.1">
    <property type="nucleotide sequence ID" value="NZ_AZEF01000006.1"/>
</dbReference>
<comment type="caution">
    <text evidence="2">The sequence shown here is derived from an EMBL/GenBank/DDBJ whole genome shotgun (WGS) entry which is preliminary data.</text>
</comment>
<organism evidence="2 3">
    <name type="scientific">Liquorilactobacillus capillatus DSM 19910</name>
    <dbReference type="NCBI Taxonomy" id="1423731"/>
    <lineage>
        <taxon>Bacteria</taxon>
        <taxon>Bacillati</taxon>
        <taxon>Bacillota</taxon>
        <taxon>Bacilli</taxon>
        <taxon>Lactobacillales</taxon>
        <taxon>Lactobacillaceae</taxon>
        <taxon>Liquorilactobacillus</taxon>
    </lineage>
</organism>
<dbReference type="Proteomes" id="UP000051621">
    <property type="component" value="Unassembled WGS sequence"/>
</dbReference>
<dbReference type="OrthoDB" id="2989832at2"/>
<evidence type="ECO:0000313" key="2">
    <source>
        <dbReference type="EMBL" id="KRL03189.1"/>
    </source>
</evidence>